<comment type="caution">
    <text evidence="8">The sequence shown here is derived from an EMBL/GenBank/DDBJ whole genome shotgun (WGS) entry which is preliminary data.</text>
</comment>
<dbReference type="Proteomes" id="UP000285301">
    <property type="component" value="Unassembled WGS sequence"/>
</dbReference>
<evidence type="ECO:0000256" key="4">
    <source>
        <dbReference type="ARBA" id="ARBA00023128"/>
    </source>
</evidence>
<accession>A0A443QFQ7</accession>
<keyword evidence="4" id="KW-0496">Mitochondrion</keyword>
<protein>
    <recommendedName>
        <fullName evidence="6">Small ribosomal subunit protein bS16m</fullName>
    </recommendedName>
    <alternativeName>
        <fullName evidence="7">28S ribosomal protein S16, mitochondrial</fullName>
    </alternativeName>
</protein>
<evidence type="ECO:0000313" key="8">
    <source>
        <dbReference type="EMBL" id="RWS01855.1"/>
    </source>
</evidence>
<sequence length="122" mass="14021">MGRRIPFWRTGFHLRLVQMGCTNRPFYHIAAIPRKKLIGRVPDEVIGCFDPMPNERDEKIVAVDLERLAFWLGKGATPSSGVYRLLGLMGFLPVHPQTYAEAWKLRLQKLEKPKQSENDSSE</sequence>
<dbReference type="PANTHER" id="PTHR12919:SF20">
    <property type="entry name" value="SMALL RIBOSOMAL SUBUNIT PROTEIN BS16M"/>
    <property type="match status" value="1"/>
</dbReference>
<keyword evidence="9" id="KW-1185">Reference proteome</keyword>
<dbReference type="AlphaFoldDB" id="A0A443QFQ7"/>
<reference evidence="8 9" key="1">
    <citation type="journal article" date="2018" name="Gigascience">
        <title>Genomes of trombidid mites reveal novel predicted allergens and laterally-transferred genes associated with secondary metabolism.</title>
        <authorList>
            <person name="Dong X."/>
            <person name="Chaisiri K."/>
            <person name="Xia D."/>
            <person name="Armstrong S.D."/>
            <person name="Fang Y."/>
            <person name="Donnelly M.J."/>
            <person name="Kadowaki T."/>
            <person name="McGarry J.W."/>
            <person name="Darby A.C."/>
            <person name="Makepeace B.L."/>
        </authorList>
    </citation>
    <scope>NUCLEOTIDE SEQUENCE [LARGE SCALE GENOMIC DNA]</scope>
    <source>
        <strain evidence="8">UoL-WK</strain>
    </source>
</reference>
<evidence type="ECO:0000256" key="6">
    <source>
        <dbReference type="ARBA" id="ARBA00035263"/>
    </source>
</evidence>
<dbReference type="PANTHER" id="PTHR12919">
    <property type="entry name" value="30S RIBOSOMAL PROTEIN S16"/>
    <property type="match status" value="1"/>
</dbReference>
<evidence type="ECO:0000256" key="1">
    <source>
        <dbReference type="ARBA" id="ARBA00004173"/>
    </source>
</evidence>
<comment type="subcellular location">
    <subcellularLocation>
        <location evidence="1">Mitochondrion</location>
    </subcellularLocation>
</comment>
<dbReference type="FunFam" id="3.30.1320.10:FF:000004">
    <property type="entry name" value="28S ribosomal protein S16, mitochondrial"/>
    <property type="match status" value="1"/>
</dbReference>
<dbReference type="GO" id="GO:0003735">
    <property type="term" value="F:structural constituent of ribosome"/>
    <property type="evidence" value="ECO:0007669"/>
    <property type="project" value="InterPro"/>
</dbReference>
<dbReference type="InterPro" id="IPR000307">
    <property type="entry name" value="Ribosomal_bS16"/>
</dbReference>
<dbReference type="Pfam" id="PF00886">
    <property type="entry name" value="Ribosomal_S16"/>
    <property type="match status" value="1"/>
</dbReference>
<gene>
    <name evidence="8" type="ORF">B4U79_13037</name>
</gene>
<organism evidence="8 9">
    <name type="scientific">Dinothrombium tinctorium</name>
    <dbReference type="NCBI Taxonomy" id="1965070"/>
    <lineage>
        <taxon>Eukaryota</taxon>
        <taxon>Metazoa</taxon>
        <taxon>Ecdysozoa</taxon>
        <taxon>Arthropoda</taxon>
        <taxon>Chelicerata</taxon>
        <taxon>Arachnida</taxon>
        <taxon>Acari</taxon>
        <taxon>Acariformes</taxon>
        <taxon>Trombidiformes</taxon>
        <taxon>Prostigmata</taxon>
        <taxon>Anystina</taxon>
        <taxon>Parasitengona</taxon>
        <taxon>Trombidioidea</taxon>
        <taxon>Trombidiidae</taxon>
        <taxon>Dinothrombium</taxon>
    </lineage>
</organism>
<dbReference type="STRING" id="1965070.A0A443QFQ7"/>
<keyword evidence="5" id="KW-0687">Ribonucleoprotein</keyword>
<dbReference type="EMBL" id="NCKU01008507">
    <property type="protein sequence ID" value="RWS01855.1"/>
    <property type="molecule type" value="Genomic_DNA"/>
</dbReference>
<name>A0A443QFQ7_9ACAR</name>
<evidence type="ECO:0000256" key="7">
    <source>
        <dbReference type="ARBA" id="ARBA00035438"/>
    </source>
</evidence>
<dbReference type="OrthoDB" id="407221at2759"/>
<proteinExistence type="inferred from homology"/>
<keyword evidence="3 8" id="KW-0689">Ribosomal protein</keyword>
<dbReference type="GO" id="GO:0005763">
    <property type="term" value="C:mitochondrial small ribosomal subunit"/>
    <property type="evidence" value="ECO:0007669"/>
    <property type="project" value="TreeGrafter"/>
</dbReference>
<dbReference type="Gene3D" id="3.30.1320.10">
    <property type="match status" value="1"/>
</dbReference>
<evidence type="ECO:0000256" key="2">
    <source>
        <dbReference type="ARBA" id="ARBA00006668"/>
    </source>
</evidence>
<evidence type="ECO:0000256" key="5">
    <source>
        <dbReference type="ARBA" id="ARBA00023274"/>
    </source>
</evidence>
<dbReference type="GO" id="GO:0005743">
    <property type="term" value="C:mitochondrial inner membrane"/>
    <property type="evidence" value="ECO:0007669"/>
    <property type="project" value="UniProtKB-ARBA"/>
</dbReference>
<dbReference type="NCBIfam" id="TIGR00002">
    <property type="entry name" value="S16"/>
    <property type="match status" value="1"/>
</dbReference>
<evidence type="ECO:0000313" key="9">
    <source>
        <dbReference type="Proteomes" id="UP000285301"/>
    </source>
</evidence>
<comment type="similarity">
    <text evidence="2">Belongs to the bacterial ribosomal protein bS16 family.</text>
</comment>
<dbReference type="SUPFAM" id="SSF54565">
    <property type="entry name" value="Ribosomal protein S16"/>
    <property type="match status" value="1"/>
</dbReference>
<dbReference type="GO" id="GO:0032543">
    <property type="term" value="P:mitochondrial translation"/>
    <property type="evidence" value="ECO:0007669"/>
    <property type="project" value="TreeGrafter"/>
</dbReference>
<dbReference type="InterPro" id="IPR023803">
    <property type="entry name" value="Ribosomal_bS16_dom_sf"/>
</dbReference>
<evidence type="ECO:0000256" key="3">
    <source>
        <dbReference type="ARBA" id="ARBA00022980"/>
    </source>
</evidence>